<sequence length="99" mass="9799">MEVDLPGLVKVGGAVAAASDGFRTAYTGNESDLPPAAGSAGWATDAALRRAAAAWQTFTGNLAGQVRAFGDGLTASARALQASDQAAADRVGGAGRPPR</sequence>
<accession>A0A919W062</accession>
<protein>
    <submittedName>
        <fullName evidence="1">Uncharacterized protein</fullName>
    </submittedName>
</protein>
<evidence type="ECO:0000313" key="2">
    <source>
        <dbReference type="Proteomes" id="UP000677082"/>
    </source>
</evidence>
<reference evidence="1 2" key="1">
    <citation type="submission" date="2021-03" db="EMBL/GenBank/DDBJ databases">
        <title>Whole genome shotgun sequence of Actinoplanes toevensis NBRC 105298.</title>
        <authorList>
            <person name="Komaki H."/>
            <person name="Tamura T."/>
        </authorList>
    </citation>
    <scope>NUCLEOTIDE SEQUENCE [LARGE SCALE GENOMIC DNA]</scope>
    <source>
        <strain evidence="1 2">NBRC 105298</strain>
    </source>
</reference>
<gene>
    <name evidence="1" type="ORF">Ato02nite_027250</name>
</gene>
<dbReference type="AlphaFoldDB" id="A0A919W062"/>
<evidence type="ECO:0000313" key="1">
    <source>
        <dbReference type="EMBL" id="GIM90932.1"/>
    </source>
</evidence>
<dbReference type="RefSeq" id="WP_213006837.1">
    <property type="nucleotide sequence ID" value="NZ_BOQN01000038.1"/>
</dbReference>
<name>A0A919W062_9ACTN</name>
<organism evidence="1 2">
    <name type="scientific">Paractinoplanes toevensis</name>
    <dbReference type="NCBI Taxonomy" id="571911"/>
    <lineage>
        <taxon>Bacteria</taxon>
        <taxon>Bacillati</taxon>
        <taxon>Actinomycetota</taxon>
        <taxon>Actinomycetes</taxon>
        <taxon>Micromonosporales</taxon>
        <taxon>Micromonosporaceae</taxon>
        <taxon>Paractinoplanes</taxon>
    </lineage>
</organism>
<comment type="caution">
    <text evidence="1">The sequence shown here is derived from an EMBL/GenBank/DDBJ whole genome shotgun (WGS) entry which is preliminary data.</text>
</comment>
<keyword evidence="2" id="KW-1185">Reference proteome</keyword>
<dbReference type="EMBL" id="BOQN01000038">
    <property type="protein sequence ID" value="GIM90932.1"/>
    <property type="molecule type" value="Genomic_DNA"/>
</dbReference>
<dbReference type="Proteomes" id="UP000677082">
    <property type="component" value="Unassembled WGS sequence"/>
</dbReference>
<proteinExistence type="predicted"/>